<keyword evidence="2" id="KW-0804">Transcription</keyword>
<feature type="transmembrane region" description="Helical" evidence="3">
    <location>
        <begin position="186"/>
        <end position="202"/>
    </location>
</feature>
<evidence type="ECO:0000313" key="5">
    <source>
        <dbReference type="Proteomes" id="UP001611075"/>
    </source>
</evidence>
<keyword evidence="3" id="KW-0472">Membrane</keyword>
<reference evidence="4 5" key="1">
    <citation type="submission" date="2024-10" db="EMBL/GenBank/DDBJ databases">
        <title>The Natural Products Discovery Center: Release of the First 8490 Sequenced Strains for Exploring Actinobacteria Biosynthetic Diversity.</title>
        <authorList>
            <person name="Kalkreuter E."/>
            <person name="Kautsar S.A."/>
            <person name="Yang D."/>
            <person name="Bader C.D."/>
            <person name="Teijaro C.N."/>
            <person name="Fluegel L."/>
            <person name="Davis C.M."/>
            <person name="Simpson J.R."/>
            <person name="Lauterbach L."/>
            <person name="Steele A.D."/>
            <person name="Gui C."/>
            <person name="Meng S."/>
            <person name="Li G."/>
            <person name="Viehrig K."/>
            <person name="Ye F."/>
            <person name="Su P."/>
            <person name="Kiefer A.F."/>
            <person name="Nichols A."/>
            <person name="Cepeda A.J."/>
            <person name="Yan W."/>
            <person name="Fan B."/>
            <person name="Jiang Y."/>
            <person name="Adhikari A."/>
            <person name="Zheng C.-J."/>
            <person name="Schuster L."/>
            <person name="Cowan T.M."/>
            <person name="Smanski M.J."/>
            <person name="Chevrette M.G."/>
            <person name="De Carvalho L.P.S."/>
            <person name="Shen B."/>
        </authorList>
    </citation>
    <scope>NUCLEOTIDE SEQUENCE [LARGE SCALE GENOMIC DNA]</scope>
    <source>
        <strain evidence="4 5">NPDC021253</strain>
    </source>
</reference>
<dbReference type="InterPro" id="IPR041916">
    <property type="entry name" value="Anti_sigma_zinc_sf"/>
</dbReference>
<evidence type="ECO:0000313" key="4">
    <source>
        <dbReference type="EMBL" id="MFI0791495.1"/>
    </source>
</evidence>
<dbReference type="RefSeq" id="WP_396676148.1">
    <property type="nucleotide sequence ID" value="NZ_JBIRPU010000001.1"/>
</dbReference>
<name>A0ABW7SCS1_9ACTN</name>
<keyword evidence="3" id="KW-1133">Transmembrane helix</keyword>
<keyword evidence="1" id="KW-0805">Transcription regulation</keyword>
<accession>A0ABW7SCS1</accession>
<feature type="transmembrane region" description="Helical" evidence="3">
    <location>
        <begin position="234"/>
        <end position="256"/>
    </location>
</feature>
<keyword evidence="5" id="KW-1185">Reference proteome</keyword>
<comment type="caution">
    <text evidence="4">The sequence shown here is derived from an EMBL/GenBank/DDBJ whole genome shotgun (WGS) entry which is preliminary data.</text>
</comment>
<gene>
    <name evidence="4" type="ORF">ACH4OY_02145</name>
</gene>
<feature type="transmembrane region" description="Helical" evidence="3">
    <location>
        <begin position="118"/>
        <end position="136"/>
    </location>
</feature>
<evidence type="ECO:0000256" key="3">
    <source>
        <dbReference type="SAM" id="Phobius"/>
    </source>
</evidence>
<feature type="transmembrane region" description="Helical" evidence="3">
    <location>
        <begin position="86"/>
        <end position="112"/>
    </location>
</feature>
<evidence type="ECO:0000256" key="1">
    <source>
        <dbReference type="ARBA" id="ARBA00023015"/>
    </source>
</evidence>
<dbReference type="Gene3D" id="1.10.10.1320">
    <property type="entry name" value="Anti-sigma factor, zinc-finger domain"/>
    <property type="match status" value="1"/>
</dbReference>
<organism evidence="4 5">
    <name type="scientific">Micromonospora rubida</name>
    <dbReference type="NCBI Taxonomy" id="2697657"/>
    <lineage>
        <taxon>Bacteria</taxon>
        <taxon>Bacillati</taxon>
        <taxon>Actinomycetota</taxon>
        <taxon>Actinomycetes</taxon>
        <taxon>Micromonosporales</taxon>
        <taxon>Micromonosporaceae</taxon>
        <taxon>Micromonospora</taxon>
    </lineage>
</organism>
<keyword evidence="3" id="KW-0812">Transmembrane</keyword>
<feature type="transmembrane region" description="Helical" evidence="3">
    <location>
        <begin position="209"/>
        <end position="228"/>
    </location>
</feature>
<protein>
    <submittedName>
        <fullName evidence="4">Zf-HC2 domain-containing protein</fullName>
    </submittedName>
</protein>
<dbReference type="EMBL" id="JBIRPU010000001">
    <property type="protein sequence ID" value="MFI0791495.1"/>
    <property type="molecule type" value="Genomic_DNA"/>
</dbReference>
<sequence length="268" mass="28696">MTTHPSAALLSRYADPDPDAAFDDPALWAVESHLDTCPACRARLGDLLPAPAREVVATVQVAVAGEIARHGPPARHRPWLATTRRWLMWAWLPWLGMASAALLTAFLMQYQFPQAPSLVLLVAPVAPLVTMAGVWHRRSDPAWEIVAITPKAGLPLLLRRIFVVLLCLVPVLVVVGGLAGQSPARWLLPCLGFTALTLLLGARLGVTRAALVLGTGWVLAVMLPALVAARLPVLLAPASTPGWAAVTGVCVVALAVGRDRYRRIDGWQ</sequence>
<evidence type="ECO:0000256" key="2">
    <source>
        <dbReference type="ARBA" id="ARBA00023163"/>
    </source>
</evidence>
<dbReference type="Proteomes" id="UP001611075">
    <property type="component" value="Unassembled WGS sequence"/>
</dbReference>
<proteinExistence type="predicted"/>
<feature type="transmembrane region" description="Helical" evidence="3">
    <location>
        <begin position="157"/>
        <end position="180"/>
    </location>
</feature>